<feature type="domain" description="SMP-LTD" evidence="12">
    <location>
        <begin position="61"/>
        <end position="255"/>
    </location>
</feature>
<dbReference type="InterPro" id="IPR031468">
    <property type="entry name" value="SMP_LBD"/>
</dbReference>
<dbReference type="Proteomes" id="UP000663831">
    <property type="component" value="Unassembled WGS sequence"/>
</dbReference>
<feature type="region of interest" description="Disordered" evidence="11">
    <location>
        <begin position="410"/>
        <end position="504"/>
    </location>
</feature>
<dbReference type="PANTHER" id="PTHR28185:SF1">
    <property type="entry name" value="MITOCHONDRIAL DISTRIBUTION AND MORPHOLOGY PROTEIN 34"/>
    <property type="match status" value="1"/>
</dbReference>
<evidence type="ECO:0000256" key="6">
    <source>
        <dbReference type="ARBA" id="ARBA00023055"/>
    </source>
</evidence>
<evidence type="ECO:0000256" key="9">
    <source>
        <dbReference type="ARBA" id="ARBA00023136"/>
    </source>
</evidence>
<feature type="region of interest" description="Disordered" evidence="11">
    <location>
        <begin position="1"/>
        <end position="31"/>
    </location>
</feature>
<feature type="region of interest" description="Disordered" evidence="11">
    <location>
        <begin position="541"/>
        <end position="599"/>
    </location>
</feature>
<evidence type="ECO:0000313" key="14">
    <source>
        <dbReference type="Proteomes" id="UP000663831"/>
    </source>
</evidence>
<accession>A0A8H3GKF0</accession>
<feature type="region of interest" description="Disordered" evidence="11">
    <location>
        <begin position="330"/>
        <end position="393"/>
    </location>
</feature>
<keyword evidence="7" id="KW-0446">Lipid-binding</keyword>
<dbReference type="InterPro" id="IPR058825">
    <property type="entry name" value="MDM34_N"/>
</dbReference>
<sequence>MSVRMCPLRGSGCSQGSGGDQRQRRLGAKAQGTQIVFPKVPSTGRAGSPCPIPPHSFAPKMSFQFEWPRFSESFHRDACQMLDAALNKGNKPAIIADRIEVVELEMGKQPPELEIRDIGDLTVDQFRGIFRLSYAGDAHIVLRTKVQANPLNNKKSDFDGVLGTSRGILAAHQPLVVPMHLRLSHFRLNAYVVLVVSKQKGITLVFKTDPLQNVDVSSTFDSIAVIQKYIQREIEGQLREMFREDLPGIIHRLSQRWLAGRAKVETPYAQKPRGPISSLPSVAEHEPTSPRAFGHPIRFPGVGLQPALSTYSLPTPAGLAALRPRLSVAPSMAGSGRGRQSSSSLNSPTTSSLPPLGPSPIDPPETPDSDIDQDHFDPTYGLRPEGLPSKSSYSGFSKLYVQNRGLGDLTDGTSSVSQPSSVQEENTFWEEDEPDLSDGDVEPVLEYETIPAVGGGTITRPKSHGSVALPPPKPQSLLSPLQSETGRGRKMYSPHQSPLKQWVGHQEALRRQMGLGSDGPVTFPAIPLSRAPLSRAGSNLRYEHPDRRRGPASHFGSSAPTGSRSSGVARTISTPPSSELLPNGEEPVLNRKRSLSPSMVSPTYSREVMHYNNDDPNVVDPAPEIVLRPGLNTTVTQLSALSQTNHTLSFFAPSVQGVTVRSVPRRAPGSVSATPHAERVPVKARRKRVYRVGKKQQTPSEQGSQRPLSPTTSQSEYEHYFRRPESLYVRTDDERF</sequence>
<feature type="compositionally biased region" description="Low complexity" evidence="11">
    <location>
        <begin position="414"/>
        <end position="425"/>
    </location>
</feature>
<dbReference type="GO" id="GO:0008289">
    <property type="term" value="F:lipid binding"/>
    <property type="evidence" value="ECO:0007669"/>
    <property type="project" value="UniProtKB-KW"/>
</dbReference>
<gene>
    <name evidence="10" type="primary">MDM34</name>
    <name evidence="13" type="ORF">RDB_LOCUS73995</name>
</gene>
<evidence type="ECO:0000313" key="13">
    <source>
        <dbReference type="EMBL" id="CAE6458603.1"/>
    </source>
</evidence>
<feature type="compositionally biased region" description="Basic and acidic residues" evidence="11">
    <location>
        <begin position="716"/>
        <end position="736"/>
    </location>
</feature>
<keyword evidence="9 10" id="KW-0472">Membrane</keyword>
<evidence type="ECO:0000256" key="1">
    <source>
        <dbReference type="ARBA" id="ARBA00004370"/>
    </source>
</evidence>
<dbReference type="GO" id="GO:0007005">
    <property type="term" value="P:mitochondrion organization"/>
    <property type="evidence" value="ECO:0007669"/>
    <property type="project" value="InterPro"/>
</dbReference>
<evidence type="ECO:0000259" key="12">
    <source>
        <dbReference type="PROSITE" id="PS51847"/>
    </source>
</evidence>
<evidence type="ECO:0000256" key="3">
    <source>
        <dbReference type="ARBA" id="ARBA00022452"/>
    </source>
</evidence>
<feature type="compositionally biased region" description="Polar residues" evidence="11">
    <location>
        <begin position="555"/>
        <end position="577"/>
    </location>
</feature>
<dbReference type="GO" id="GO:0015914">
    <property type="term" value="P:phospholipid transport"/>
    <property type="evidence" value="ECO:0007669"/>
    <property type="project" value="TreeGrafter"/>
</dbReference>
<keyword evidence="4 10" id="KW-0812">Transmembrane</keyword>
<reference evidence="13" key="1">
    <citation type="submission" date="2021-01" db="EMBL/GenBank/DDBJ databases">
        <authorList>
            <person name="Kaushik A."/>
        </authorList>
    </citation>
    <scope>NUCLEOTIDE SEQUENCE</scope>
    <source>
        <strain evidence="13">AG3-1AP</strain>
    </source>
</reference>
<name>A0A8H3GKF0_9AGAM</name>
<dbReference type="GO" id="GO:0032865">
    <property type="term" value="C:ERMES complex"/>
    <property type="evidence" value="ECO:0007669"/>
    <property type="project" value="UniProtKB-UniRule"/>
</dbReference>
<feature type="compositionally biased region" description="Acidic residues" evidence="11">
    <location>
        <begin position="427"/>
        <end position="445"/>
    </location>
</feature>
<keyword evidence="8 10" id="KW-0496">Mitochondrion</keyword>
<keyword evidence="6" id="KW-0445">Lipid transport</keyword>
<dbReference type="PROSITE" id="PS51847">
    <property type="entry name" value="SMP"/>
    <property type="match status" value="1"/>
</dbReference>
<dbReference type="HAMAP" id="MF_03105">
    <property type="entry name" value="Mdm34"/>
    <property type="match status" value="1"/>
</dbReference>
<keyword evidence="5 10" id="KW-1000">Mitochondrion outer membrane</keyword>
<comment type="caution">
    <text evidence="13">The sequence shown here is derived from an EMBL/GenBank/DDBJ whole genome shotgun (WGS) entry which is preliminary data.</text>
</comment>
<protein>
    <recommendedName>
        <fullName evidence="10">Mitochondrial distribution and morphology protein 34</fullName>
    </recommendedName>
</protein>
<keyword evidence="2" id="KW-0813">Transport</keyword>
<comment type="subcellular location">
    <subcellularLocation>
        <location evidence="1">Membrane</location>
    </subcellularLocation>
    <subcellularLocation>
        <location evidence="10">Mitochondrion outer membrane</location>
        <topology evidence="10">Multi-pass membrane protein</topology>
    </subcellularLocation>
    <text evidence="10">The ERMES/MDM complex localizes to a few discrete foci (around 10 per single cell), that represent mitochondria-endoplasmic reticulum junctions. These foci are often found next to mtDNA nucleoids.</text>
</comment>
<feature type="region of interest" description="Disordered" evidence="11">
    <location>
        <begin position="665"/>
        <end position="736"/>
    </location>
</feature>
<feature type="compositionally biased region" description="Polar residues" evidence="11">
    <location>
        <begin position="695"/>
        <end position="715"/>
    </location>
</feature>
<dbReference type="Pfam" id="PF26545">
    <property type="entry name" value="Mdm34_N"/>
    <property type="match status" value="1"/>
</dbReference>
<evidence type="ECO:0000256" key="5">
    <source>
        <dbReference type="ARBA" id="ARBA00022787"/>
    </source>
</evidence>
<evidence type="ECO:0000256" key="10">
    <source>
        <dbReference type="HAMAP-Rule" id="MF_03105"/>
    </source>
</evidence>
<feature type="region of interest" description="Disordered" evidence="11">
    <location>
        <begin position="268"/>
        <end position="297"/>
    </location>
</feature>
<evidence type="ECO:0000256" key="7">
    <source>
        <dbReference type="ARBA" id="ARBA00023121"/>
    </source>
</evidence>
<feature type="compositionally biased region" description="Basic residues" evidence="11">
    <location>
        <begin position="682"/>
        <end position="694"/>
    </location>
</feature>
<comment type="similarity">
    <text evidence="10">Belongs to the MDM34 family.</text>
</comment>
<dbReference type="AlphaFoldDB" id="A0A8H3GKF0"/>
<comment type="domain">
    <text evidence="10">Lacks alpha-helical transmembrane segments, suggesting that it resides in the membrane via beta-sheet conformations similar to those predicted for other outer membrane proteins and porin.</text>
</comment>
<proteinExistence type="inferred from homology"/>
<evidence type="ECO:0000256" key="4">
    <source>
        <dbReference type="ARBA" id="ARBA00022692"/>
    </source>
</evidence>
<evidence type="ECO:0000256" key="2">
    <source>
        <dbReference type="ARBA" id="ARBA00022448"/>
    </source>
</evidence>
<dbReference type="PANTHER" id="PTHR28185">
    <property type="entry name" value="MITOCHONDRIAL DISTRIBUTION AND MORPHOLOGY PROTEIN 34"/>
    <property type="match status" value="1"/>
</dbReference>
<dbReference type="GO" id="GO:1990456">
    <property type="term" value="P:mitochondrion-endoplasmic reticulum membrane tethering"/>
    <property type="evidence" value="ECO:0007669"/>
    <property type="project" value="TreeGrafter"/>
</dbReference>
<dbReference type="CDD" id="cd21673">
    <property type="entry name" value="SMP_Mdm34"/>
    <property type="match status" value="1"/>
</dbReference>
<comment type="function">
    <text evidence="10">Component of the ERMES/MDM complex, which serves as a molecular tether to connect the endoplasmic reticulum (ER) and mitochondria. Components of this complex are involved in the control of mitochondrial shape and protein biogenesis, and function in nonvesicular lipid trafficking between the ER and mitochondria. MDM34 is required for the interaction of the ER-resident membrane protein MMM1 and the outer mitochondrial membrane-resident beta-barrel protein MDM10.</text>
</comment>
<dbReference type="InterPro" id="IPR027536">
    <property type="entry name" value="MDM34"/>
</dbReference>
<dbReference type="EMBL" id="CAJMWV010002263">
    <property type="protein sequence ID" value="CAE6458603.1"/>
    <property type="molecule type" value="Genomic_DNA"/>
</dbReference>
<keyword evidence="3 10" id="KW-1134">Transmembrane beta strand</keyword>
<organism evidence="13 14">
    <name type="scientific">Rhizoctonia solani</name>
    <dbReference type="NCBI Taxonomy" id="456999"/>
    <lineage>
        <taxon>Eukaryota</taxon>
        <taxon>Fungi</taxon>
        <taxon>Dikarya</taxon>
        <taxon>Basidiomycota</taxon>
        <taxon>Agaricomycotina</taxon>
        <taxon>Agaricomycetes</taxon>
        <taxon>Cantharellales</taxon>
        <taxon>Ceratobasidiaceae</taxon>
        <taxon>Rhizoctonia</taxon>
    </lineage>
</organism>
<feature type="compositionally biased region" description="Low complexity" evidence="11">
    <location>
        <begin position="338"/>
        <end position="354"/>
    </location>
</feature>
<feature type="compositionally biased region" description="Pro residues" evidence="11">
    <location>
        <begin position="355"/>
        <end position="364"/>
    </location>
</feature>
<comment type="subunit">
    <text evidence="10">Component of the ER-mitochondria encounter structure (ERMES) or MDM complex, composed of MMM1, MDM10, MDM12 and MDM34.</text>
</comment>
<evidence type="ECO:0000256" key="11">
    <source>
        <dbReference type="SAM" id="MobiDB-lite"/>
    </source>
</evidence>
<evidence type="ECO:0000256" key="8">
    <source>
        <dbReference type="ARBA" id="ARBA00023128"/>
    </source>
</evidence>